<organism evidence="1 2">
    <name type="scientific">Leptospira borgpetersenii serovar Pomona str. 200901868</name>
    <dbReference type="NCBI Taxonomy" id="1192866"/>
    <lineage>
        <taxon>Bacteria</taxon>
        <taxon>Pseudomonadati</taxon>
        <taxon>Spirochaetota</taxon>
        <taxon>Spirochaetia</taxon>
        <taxon>Leptospirales</taxon>
        <taxon>Leptospiraceae</taxon>
        <taxon>Leptospira</taxon>
    </lineage>
</organism>
<accession>M6W8B7</accession>
<sequence>MLNFKHLSFVHPSLFNLLFSEHSYPKNKKEEFSNILGELVRISNGVCGVLTLSFDRGKTLEEVASVGYNEDGFFYSFLARATGNLDKLNLSSDFFPLWFSSIENDLFHSKAVGCLVGGIRGDSFLEGFFLVEFLENLLMQSLHFGLSFQKKSRKTPALIFQFCVLILPFWLRPI</sequence>
<gene>
    <name evidence="1" type="ORF">LEP1GSC133_3336</name>
</gene>
<dbReference type="EMBL" id="AKWF02000096">
    <property type="protein sequence ID" value="EMO61469.1"/>
    <property type="molecule type" value="Genomic_DNA"/>
</dbReference>
<evidence type="ECO:0000313" key="2">
    <source>
        <dbReference type="Proteomes" id="UP000012159"/>
    </source>
</evidence>
<dbReference type="STRING" id="1192866.LEP1GSC133_3336"/>
<dbReference type="AlphaFoldDB" id="M6W8B7"/>
<name>M6W8B7_LEPBO</name>
<proteinExistence type="predicted"/>
<comment type="caution">
    <text evidence="1">The sequence shown here is derived from an EMBL/GenBank/DDBJ whole genome shotgun (WGS) entry which is preliminary data.</text>
</comment>
<reference evidence="1 2" key="1">
    <citation type="submission" date="2013-01" db="EMBL/GenBank/DDBJ databases">
        <authorList>
            <person name="Harkins D.M."/>
            <person name="Durkin A.S."/>
            <person name="Brinkac L.M."/>
            <person name="Haft D.H."/>
            <person name="Selengut J.D."/>
            <person name="Sanka R."/>
            <person name="DePew J."/>
            <person name="Purushe J."/>
            <person name="Picardeau M."/>
            <person name="Werts C."/>
            <person name="Goarant C."/>
            <person name="Vinetz J.M."/>
            <person name="Sutton G.G."/>
            <person name="Nierman W.C."/>
            <person name="Fouts D.E."/>
        </authorList>
    </citation>
    <scope>NUCLEOTIDE SEQUENCE [LARGE SCALE GENOMIC DNA]</scope>
    <source>
        <strain evidence="1 2">200901868</strain>
    </source>
</reference>
<protein>
    <submittedName>
        <fullName evidence="1">Uncharacterized protein</fullName>
    </submittedName>
</protein>
<dbReference type="Proteomes" id="UP000012159">
    <property type="component" value="Unassembled WGS sequence"/>
</dbReference>
<evidence type="ECO:0000313" key="1">
    <source>
        <dbReference type="EMBL" id="EMO61469.1"/>
    </source>
</evidence>